<dbReference type="Pfam" id="PF03692">
    <property type="entry name" value="CxxCxxCC"/>
    <property type="match status" value="1"/>
</dbReference>
<protein>
    <submittedName>
        <fullName evidence="1">YkgJ family cysteine cluster protein</fullName>
    </submittedName>
</protein>
<dbReference type="EMBL" id="JADKBR010000015">
    <property type="protein sequence ID" value="MBK8890936.1"/>
    <property type="molecule type" value="Genomic_DNA"/>
</dbReference>
<accession>A0A9D7LMU9</accession>
<evidence type="ECO:0000313" key="2">
    <source>
        <dbReference type="Proteomes" id="UP000808146"/>
    </source>
</evidence>
<comment type="caution">
    <text evidence="1">The sequence shown here is derived from an EMBL/GenBank/DDBJ whole genome shotgun (WGS) entry which is preliminary data.</text>
</comment>
<organism evidence="1 2">
    <name type="scientific">Candidatus Dechloromonas phosphorivorans</name>
    <dbReference type="NCBI Taxonomy" id="2899244"/>
    <lineage>
        <taxon>Bacteria</taxon>
        <taxon>Pseudomonadati</taxon>
        <taxon>Pseudomonadota</taxon>
        <taxon>Betaproteobacteria</taxon>
        <taxon>Rhodocyclales</taxon>
        <taxon>Azonexaceae</taxon>
        <taxon>Dechloromonas</taxon>
    </lineage>
</organism>
<name>A0A9D7LMU9_9RHOO</name>
<evidence type="ECO:0000313" key="1">
    <source>
        <dbReference type="EMBL" id="MBK8890936.1"/>
    </source>
</evidence>
<reference evidence="1" key="1">
    <citation type="submission" date="2020-10" db="EMBL/GenBank/DDBJ databases">
        <title>Connecting structure to function with the recovery of over 1000 high-quality activated sludge metagenome-assembled genomes encoding full-length rRNA genes using long-read sequencing.</title>
        <authorList>
            <person name="Singleton C.M."/>
            <person name="Petriglieri F."/>
            <person name="Kristensen J.M."/>
            <person name="Kirkegaard R.H."/>
            <person name="Michaelsen T.Y."/>
            <person name="Andersen M.H."/>
            <person name="Karst S.M."/>
            <person name="Dueholm M.S."/>
            <person name="Nielsen P.H."/>
            <person name="Albertsen M."/>
        </authorList>
    </citation>
    <scope>NUCLEOTIDE SEQUENCE</scope>
    <source>
        <strain evidence="1">OdNE_18-Q3-R46-58_BAT3C.305</strain>
    </source>
</reference>
<dbReference type="InterPro" id="IPR005358">
    <property type="entry name" value="Puta_zinc/iron-chelating_dom"/>
</dbReference>
<dbReference type="Proteomes" id="UP000808146">
    <property type="component" value="Unassembled WGS sequence"/>
</dbReference>
<proteinExistence type="predicted"/>
<sequence length="170" mass="18907">MEETITLRRLHADIESRVQAIRASHPEWLCTKGCAGCCRSLAHVPQVTAAEWKLLREGLAALPAERLREISRDMAALAGPQAHPVVCPLLDKSANACPVYAQRPVACRSYGFYVQRDLGLYCSDIEAQVADGVLADVVWGNHDAIDHRLASFGQTRPLTEWFARWESDRP</sequence>
<dbReference type="AlphaFoldDB" id="A0A9D7LMU9"/>
<gene>
    <name evidence="1" type="ORF">IPN75_11425</name>
</gene>